<sequence length="194" mass="20950">MFYVLKAIHDHPRKGEVSQNPTVVKRRSFLTAGVAGIGLVGCLGRRDRSLPSLPSGSWCQYMRDGREQSGDGGNRPAVRESRLAVGDGFDVGQHCPDRFLLVVGSMTLEDLTDETTWEESLVSEDVVGWFVSGKDIIGTATDGTSVNLTAGHQYEARVRLEASTSTGASTGGATSDFGEHLDSTQLNNKYIDQK</sequence>
<protein>
    <submittedName>
        <fullName evidence="1">Uncharacterized protein</fullName>
    </submittedName>
</protein>
<evidence type="ECO:0000313" key="2">
    <source>
        <dbReference type="Proteomes" id="UP000183275"/>
    </source>
</evidence>
<accession>A0A1I0PDY6</accession>
<dbReference type="AlphaFoldDB" id="A0A1I0PDY6"/>
<name>A0A1I0PDY6_9EURY</name>
<dbReference type="EMBL" id="FOIS01000003">
    <property type="protein sequence ID" value="SEW12632.1"/>
    <property type="molecule type" value="Genomic_DNA"/>
</dbReference>
<evidence type="ECO:0000313" key="1">
    <source>
        <dbReference type="EMBL" id="SEW12632.1"/>
    </source>
</evidence>
<dbReference type="Proteomes" id="UP000183275">
    <property type="component" value="Unassembled WGS sequence"/>
</dbReference>
<organism evidence="1 2">
    <name type="scientific">Natrinema salifodinae</name>
    <dbReference type="NCBI Taxonomy" id="1202768"/>
    <lineage>
        <taxon>Archaea</taxon>
        <taxon>Methanobacteriati</taxon>
        <taxon>Methanobacteriota</taxon>
        <taxon>Stenosarchaea group</taxon>
        <taxon>Halobacteria</taxon>
        <taxon>Halobacteriales</taxon>
        <taxon>Natrialbaceae</taxon>
        <taxon>Natrinema</taxon>
    </lineage>
</organism>
<keyword evidence="2" id="KW-1185">Reference proteome</keyword>
<gene>
    <name evidence="1" type="ORF">SAMN05216285_2470</name>
</gene>
<reference evidence="2" key="1">
    <citation type="submission" date="2016-10" db="EMBL/GenBank/DDBJ databases">
        <authorList>
            <person name="Varghese N."/>
        </authorList>
    </citation>
    <scope>NUCLEOTIDE SEQUENCE [LARGE SCALE GENOMIC DNA]</scope>
    <source>
        <strain evidence="2">CGMCC 1.12284</strain>
    </source>
</reference>
<proteinExistence type="predicted"/>